<sequence>MAPKKSNKNPDSQQPEKPTKSRPPLARLAKQDIECIMYAKQLKKFQSEGGNITRTDTSRNNYTREPKPDPIEVKRKRKTTEIENIARRVMRSELSKLVIEDMTKSRNNKRKTMGKFTDSPFQYMNLLNPNKYEHTYDPKNSFVIVKNIRKDSVVGVFDYSELYVYLEMFLNINQAWYNSIRCELFKRLNMYRDEYKRLGEEMEKGITDRTCKLFYKRDKIHGYIIWIEYHQNDFCKLFEWIPEW</sequence>
<feature type="region of interest" description="Disordered" evidence="1">
    <location>
        <begin position="1"/>
        <end position="29"/>
    </location>
</feature>
<protein>
    <submittedName>
        <fullName evidence="2">Uncharacterized protein</fullName>
    </submittedName>
</protein>
<dbReference type="AlphaFoldDB" id="A0A397HQC5"/>
<feature type="compositionally biased region" description="Polar residues" evidence="1">
    <location>
        <begin position="48"/>
        <end position="61"/>
    </location>
</feature>
<keyword evidence="3" id="KW-1185">Reference proteome</keyword>
<reference evidence="2 3" key="1">
    <citation type="submission" date="2018-08" db="EMBL/GenBank/DDBJ databases">
        <title>Genome and evolution of the arbuscular mycorrhizal fungus Diversispora epigaea (formerly Glomus versiforme) and its bacterial endosymbionts.</title>
        <authorList>
            <person name="Sun X."/>
            <person name="Fei Z."/>
            <person name="Harrison M."/>
        </authorList>
    </citation>
    <scope>NUCLEOTIDE SEQUENCE [LARGE SCALE GENOMIC DNA]</scope>
    <source>
        <strain evidence="2 3">IT104</strain>
    </source>
</reference>
<feature type="compositionally biased region" description="Basic and acidic residues" evidence="1">
    <location>
        <begin position="62"/>
        <end position="72"/>
    </location>
</feature>
<gene>
    <name evidence="2" type="ORF">Glove_329g17</name>
</gene>
<comment type="caution">
    <text evidence="2">The sequence shown here is derived from an EMBL/GenBank/DDBJ whole genome shotgun (WGS) entry which is preliminary data.</text>
</comment>
<organism evidence="2 3">
    <name type="scientific">Diversispora epigaea</name>
    <dbReference type="NCBI Taxonomy" id="1348612"/>
    <lineage>
        <taxon>Eukaryota</taxon>
        <taxon>Fungi</taxon>
        <taxon>Fungi incertae sedis</taxon>
        <taxon>Mucoromycota</taxon>
        <taxon>Glomeromycotina</taxon>
        <taxon>Glomeromycetes</taxon>
        <taxon>Diversisporales</taxon>
        <taxon>Diversisporaceae</taxon>
        <taxon>Diversispora</taxon>
    </lineage>
</organism>
<evidence type="ECO:0000313" key="3">
    <source>
        <dbReference type="Proteomes" id="UP000266861"/>
    </source>
</evidence>
<name>A0A397HQC5_9GLOM</name>
<feature type="region of interest" description="Disordered" evidence="1">
    <location>
        <begin position="47"/>
        <end position="72"/>
    </location>
</feature>
<dbReference type="OrthoDB" id="10569649at2759"/>
<dbReference type="Proteomes" id="UP000266861">
    <property type="component" value="Unassembled WGS sequence"/>
</dbReference>
<accession>A0A397HQC5</accession>
<evidence type="ECO:0000256" key="1">
    <source>
        <dbReference type="SAM" id="MobiDB-lite"/>
    </source>
</evidence>
<evidence type="ECO:0000313" key="2">
    <source>
        <dbReference type="EMBL" id="RHZ63504.1"/>
    </source>
</evidence>
<proteinExistence type="predicted"/>
<dbReference type="EMBL" id="PQFF01000301">
    <property type="protein sequence ID" value="RHZ63504.1"/>
    <property type="molecule type" value="Genomic_DNA"/>
</dbReference>